<dbReference type="AlphaFoldDB" id="A0A1X2ESG2"/>
<evidence type="ECO:0000313" key="2">
    <source>
        <dbReference type="Proteomes" id="UP000193964"/>
    </source>
</evidence>
<dbReference type="InterPro" id="IPR045592">
    <property type="entry name" value="DUF6461"/>
</dbReference>
<name>A0A1X2ESG2_9MYCO</name>
<comment type="caution">
    <text evidence="1">The sequence shown here is derived from an EMBL/GenBank/DDBJ whole genome shotgun (WGS) entry which is preliminary data.</text>
</comment>
<organism evidence="1 2">
    <name type="scientific">Mycolicibacterium wolinskyi</name>
    <dbReference type="NCBI Taxonomy" id="59750"/>
    <lineage>
        <taxon>Bacteria</taxon>
        <taxon>Bacillati</taxon>
        <taxon>Actinomycetota</taxon>
        <taxon>Actinomycetes</taxon>
        <taxon>Mycobacteriales</taxon>
        <taxon>Mycobacteriaceae</taxon>
        <taxon>Mycolicibacterium</taxon>
    </lineage>
</organism>
<dbReference type="Proteomes" id="UP000193964">
    <property type="component" value="Unassembled WGS sequence"/>
</dbReference>
<accession>A0A1X2ESG2</accession>
<sequence>MTLVSDITPDHLVGALAADRLTEVPGIDALYAHVVEGWPDDYDPSRAMVGIAGIDGGWSLIAEINGYAGVTESVIEPVSGNRTVVSHFRNVNAVHRFHWWRDGRLLVDFDLLFPTERFGAEPDALLDDIRGVGIPLDADPAHIADVDLSAAGFALAQRITGVACTPTLFENSRFVVATVAITE</sequence>
<dbReference type="EMBL" id="LQQA01000034">
    <property type="protein sequence ID" value="ORX09200.1"/>
    <property type="molecule type" value="Genomic_DNA"/>
</dbReference>
<evidence type="ECO:0000313" key="1">
    <source>
        <dbReference type="EMBL" id="ORX09200.1"/>
    </source>
</evidence>
<protein>
    <submittedName>
        <fullName evidence="1">Uncharacterized protein</fullName>
    </submittedName>
</protein>
<reference evidence="1 2" key="1">
    <citation type="submission" date="2016-01" db="EMBL/GenBank/DDBJ databases">
        <title>The new phylogeny of the genus Mycobacterium.</title>
        <authorList>
            <person name="Tarcisio F."/>
            <person name="Conor M."/>
            <person name="Antonella G."/>
            <person name="Elisabetta G."/>
            <person name="Giulia F.S."/>
            <person name="Sara T."/>
            <person name="Anna F."/>
            <person name="Clotilde B."/>
            <person name="Roberto B."/>
            <person name="Veronica D.S."/>
            <person name="Fabio R."/>
            <person name="Monica P."/>
            <person name="Olivier J."/>
            <person name="Enrico T."/>
            <person name="Nicola S."/>
        </authorList>
    </citation>
    <scope>NUCLEOTIDE SEQUENCE [LARGE SCALE GENOMIC DNA]</scope>
    <source>
        <strain evidence="1 2">ATCC 700010</strain>
    </source>
</reference>
<dbReference type="Pfam" id="PF20062">
    <property type="entry name" value="DUF6461"/>
    <property type="match status" value="1"/>
</dbReference>
<gene>
    <name evidence="1" type="ORF">AWC31_09650</name>
</gene>
<proteinExistence type="predicted"/>